<dbReference type="SUPFAM" id="SSF46955">
    <property type="entry name" value="Putative DNA-binding domain"/>
    <property type="match status" value="1"/>
</dbReference>
<dbReference type="InterPro" id="IPR047057">
    <property type="entry name" value="MerR_fam"/>
</dbReference>
<feature type="domain" description="HTH merR-type" evidence="4">
    <location>
        <begin position="1"/>
        <end position="69"/>
    </location>
</feature>
<dbReference type="PRINTS" id="PR00040">
    <property type="entry name" value="HTHMERR"/>
</dbReference>
<evidence type="ECO:0000256" key="1">
    <source>
        <dbReference type="ARBA" id="ARBA00023015"/>
    </source>
</evidence>
<sequence length="129" mass="14314">MRIGELAAVTGTTTKTLRFYEDSGLLRPEGRTATGYRQYGQDAIARLDFIRRGRAAGLTLAQIREVLDVRDQGRAPCRHVEDLLDTRLRALDAQIADLQELRTTVAQLHDAARGGDPDTCGAEQVCRYL</sequence>
<evidence type="ECO:0000259" key="4">
    <source>
        <dbReference type="PROSITE" id="PS50937"/>
    </source>
</evidence>
<protein>
    <submittedName>
        <fullName evidence="5">Heavy metal-responsive transcriptional regulator</fullName>
    </submittedName>
</protein>
<dbReference type="RefSeq" id="WP_204296052.1">
    <property type="nucleotide sequence ID" value="NZ_BAAAGQ010000041.1"/>
</dbReference>
<evidence type="ECO:0000256" key="3">
    <source>
        <dbReference type="ARBA" id="ARBA00023163"/>
    </source>
</evidence>
<keyword evidence="2" id="KW-0238">DNA-binding</keyword>
<comment type="caution">
    <text evidence="5">The sequence shown here is derived from an EMBL/GenBank/DDBJ whole genome shotgun (WGS) entry which is preliminary data.</text>
</comment>
<gene>
    <name evidence="5" type="ORF">Aca07nite_27990</name>
</gene>
<accession>A0ABQ3WH08</accession>
<name>A0ABQ3WH08_9ACTN</name>
<keyword evidence="3" id="KW-0804">Transcription</keyword>
<proteinExistence type="predicted"/>
<evidence type="ECO:0000313" key="5">
    <source>
        <dbReference type="EMBL" id="GID45524.1"/>
    </source>
</evidence>
<dbReference type="Gene3D" id="1.10.1660.10">
    <property type="match status" value="1"/>
</dbReference>
<dbReference type="InterPro" id="IPR000551">
    <property type="entry name" value="MerR-type_HTH_dom"/>
</dbReference>
<organism evidence="5">
    <name type="scientific">Actinoplanes campanulatus</name>
    <dbReference type="NCBI Taxonomy" id="113559"/>
    <lineage>
        <taxon>Bacteria</taxon>
        <taxon>Bacillati</taxon>
        <taxon>Actinomycetota</taxon>
        <taxon>Actinomycetes</taxon>
        <taxon>Micromonosporales</taxon>
        <taxon>Micromonosporaceae</taxon>
        <taxon>Actinoplanes</taxon>
    </lineage>
</organism>
<dbReference type="InterPro" id="IPR009061">
    <property type="entry name" value="DNA-bd_dom_put_sf"/>
</dbReference>
<keyword evidence="1" id="KW-0805">Transcription regulation</keyword>
<dbReference type="PANTHER" id="PTHR30204">
    <property type="entry name" value="REDOX-CYCLING DRUG-SENSING TRANSCRIPTIONAL ACTIVATOR SOXR"/>
    <property type="match status" value="1"/>
</dbReference>
<reference evidence="5" key="1">
    <citation type="submission" date="2021-01" db="EMBL/GenBank/DDBJ databases">
        <title>Whole genome shotgun sequence of Actinoplanes capillaceus NBRC 16408.</title>
        <authorList>
            <person name="Komaki H."/>
            <person name="Tamura T."/>
        </authorList>
    </citation>
    <scope>NUCLEOTIDE SEQUENCE [LARGE SCALE GENOMIC DNA]</scope>
    <source>
        <strain evidence="5">NBRC 16408</strain>
    </source>
</reference>
<evidence type="ECO:0000256" key="2">
    <source>
        <dbReference type="ARBA" id="ARBA00023125"/>
    </source>
</evidence>
<dbReference type="CDD" id="cd04770">
    <property type="entry name" value="HTH_HMRTR"/>
    <property type="match status" value="1"/>
</dbReference>
<dbReference type="SMART" id="SM00422">
    <property type="entry name" value="HTH_MERR"/>
    <property type="match status" value="1"/>
</dbReference>
<dbReference type="PROSITE" id="PS50937">
    <property type="entry name" value="HTH_MERR_2"/>
    <property type="match status" value="1"/>
</dbReference>
<dbReference type="Pfam" id="PF13411">
    <property type="entry name" value="MerR_1"/>
    <property type="match status" value="1"/>
</dbReference>
<dbReference type="EMBL" id="BOMF01000055">
    <property type="protein sequence ID" value="GID45524.1"/>
    <property type="molecule type" value="Genomic_DNA"/>
</dbReference>
<dbReference type="PANTHER" id="PTHR30204:SF94">
    <property type="entry name" value="HEAVY METAL-DEPENDENT TRANSCRIPTIONAL REGULATOR HI_0293-RELATED"/>
    <property type="match status" value="1"/>
</dbReference>